<dbReference type="AlphaFoldDB" id="A0A6L5XC37"/>
<dbReference type="Pfam" id="PF00027">
    <property type="entry name" value="cNMP_binding"/>
    <property type="match status" value="1"/>
</dbReference>
<evidence type="ECO:0000313" key="3">
    <source>
        <dbReference type="Proteomes" id="UP000481852"/>
    </source>
</evidence>
<dbReference type="InterPro" id="IPR036390">
    <property type="entry name" value="WH_DNA-bd_sf"/>
</dbReference>
<proteinExistence type="predicted"/>
<feature type="domain" description="Cyclic nucleotide-binding" evidence="1">
    <location>
        <begin position="35"/>
        <end position="117"/>
    </location>
</feature>
<organism evidence="2 3">
    <name type="scientific">Porcincola intestinalis</name>
    <dbReference type="NCBI Taxonomy" id="2606632"/>
    <lineage>
        <taxon>Bacteria</taxon>
        <taxon>Bacillati</taxon>
        <taxon>Bacillota</taxon>
        <taxon>Clostridia</taxon>
        <taxon>Lachnospirales</taxon>
        <taxon>Lachnospiraceae</taxon>
        <taxon>Porcincola</taxon>
    </lineage>
</organism>
<dbReference type="Proteomes" id="UP000481852">
    <property type="component" value="Unassembled WGS sequence"/>
</dbReference>
<name>A0A6L5XC37_9FIRM</name>
<dbReference type="Gene3D" id="2.60.120.10">
    <property type="entry name" value="Jelly Rolls"/>
    <property type="match status" value="1"/>
</dbReference>
<dbReference type="InterPro" id="IPR000595">
    <property type="entry name" value="cNMP-bd_dom"/>
</dbReference>
<comment type="caution">
    <text evidence="2">The sequence shown here is derived from an EMBL/GenBank/DDBJ whole genome shotgun (WGS) entry which is preliminary data.</text>
</comment>
<dbReference type="RefSeq" id="WP_154527471.1">
    <property type="nucleotide sequence ID" value="NZ_VULZ01000020.1"/>
</dbReference>
<dbReference type="SUPFAM" id="SSF46785">
    <property type="entry name" value="Winged helix' DNA-binding domain"/>
    <property type="match status" value="1"/>
</dbReference>
<keyword evidence="3" id="KW-1185">Reference proteome</keyword>
<dbReference type="InterPro" id="IPR014710">
    <property type="entry name" value="RmlC-like_jellyroll"/>
</dbReference>
<dbReference type="CDD" id="cd00038">
    <property type="entry name" value="CAP_ED"/>
    <property type="match status" value="1"/>
</dbReference>
<evidence type="ECO:0000313" key="2">
    <source>
        <dbReference type="EMBL" id="MSS16042.1"/>
    </source>
</evidence>
<gene>
    <name evidence="2" type="ORF">FYJ35_13570</name>
</gene>
<sequence length="231" mass="27198">MKEQSRSLLETMTSDGTIRNHFSDWDRLEKKLVFYRKGEIVVEYGDETDKLFLLLKGTIRFTSQNDDYEEYFFFDATNDGLFGEVEYVLHIPSITQSQAMNNCYCVEIPVRRNRELLDSDIRFQTFVSRVLAKKYNDLRLSSVDIETYSVRTRVIRYLLRETSQNRIRNLGLIAKTLKCSYRQLIRVLQDFCAKGWIEHGNSKGVYLLKDREALRKEYEATGGVIHEKITD</sequence>
<evidence type="ECO:0000259" key="1">
    <source>
        <dbReference type="PROSITE" id="PS50042"/>
    </source>
</evidence>
<dbReference type="PROSITE" id="PS50042">
    <property type="entry name" value="CNMP_BINDING_3"/>
    <property type="match status" value="1"/>
</dbReference>
<dbReference type="SUPFAM" id="SSF51206">
    <property type="entry name" value="cAMP-binding domain-like"/>
    <property type="match status" value="1"/>
</dbReference>
<dbReference type="InterPro" id="IPR018490">
    <property type="entry name" value="cNMP-bd_dom_sf"/>
</dbReference>
<protein>
    <submittedName>
        <fullName evidence="2">Crp/Fnr family transcriptional regulator</fullName>
    </submittedName>
</protein>
<dbReference type="EMBL" id="VULZ01000020">
    <property type="protein sequence ID" value="MSS16042.1"/>
    <property type="molecule type" value="Genomic_DNA"/>
</dbReference>
<accession>A0A6L5XC37</accession>
<reference evidence="2 3" key="1">
    <citation type="submission" date="2019-08" db="EMBL/GenBank/DDBJ databases">
        <title>In-depth cultivation of the pig gut microbiome towards novel bacterial diversity and tailored functional studies.</title>
        <authorList>
            <person name="Wylensek D."/>
            <person name="Hitch T.C.A."/>
            <person name="Clavel T."/>
        </authorList>
    </citation>
    <scope>NUCLEOTIDE SEQUENCE [LARGE SCALE GENOMIC DNA]</scope>
    <source>
        <strain evidence="2 3">Oil+RF-744-WCA-WT-11</strain>
    </source>
</reference>